<accession>A0ABU0UHH6</accession>
<protein>
    <submittedName>
        <fullName evidence="1">Uncharacterized protein</fullName>
    </submittedName>
</protein>
<name>A0ABU0UHH6_9HYPH</name>
<organism evidence="1 2">
    <name type="scientific">Agrobacterium larrymoorei</name>
    <dbReference type="NCBI Taxonomy" id="160699"/>
    <lineage>
        <taxon>Bacteria</taxon>
        <taxon>Pseudomonadati</taxon>
        <taxon>Pseudomonadota</taxon>
        <taxon>Alphaproteobacteria</taxon>
        <taxon>Hyphomicrobiales</taxon>
        <taxon>Rhizobiaceae</taxon>
        <taxon>Rhizobium/Agrobacterium group</taxon>
        <taxon>Agrobacterium</taxon>
    </lineage>
</organism>
<reference evidence="1 2" key="1">
    <citation type="submission" date="2023-07" db="EMBL/GenBank/DDBJ databases">
        <title>Functional and genomic diversity of the sorghum phyllosphere microbiome.</title>
        <authorList>
            <person name="Shade A."/>
        </authorList>
    </citation>
    <scope>NUCLEOTIDE SEQUENCE [LARGE SCALE GENOMIC DNA]</scope>
    <source>
        <strain evidence="1 2">SORGH_AS_1126</strain>
    </source>
</reference>
<keyword evidence="2" id="KW-1185">Reference proteome</keyword>
<dbReference type="Proteomes" id="UP001224781">
    <property type="component" value="Unassembled WGS sequence"/>
</dbReference>
<evidence type="ECO:0000313" key="2">
    <source>
        <dbReference type="Proteomes" id="UP001224781"/>
    </source>
</evidence>
<dbReference type="EMBL" id="JAUTBL010000001">
    <property type="protein sequence ID" value="MDQ1184395.1"/>
    <property type="molecule type" value="Genomic_DNA"/>
</dbReference>
<proteinExistence type="predicted"/>
<gene>
    <name evidence="1" type="ORF">QE408_001517</name>
</gene>
<comment type="caution">
    <text evidence="1">The sequence shown here is derived from an EMBL/GenBank/DDBJ whole genome shotgun (WGS) entry which is preliminary data.</text>
</comment>
<sequence>MTCEARLHKISALATVADIYANTLFGVSLRFSINGCLDALVYSFSALNILDPDIDGPKGAAHFHSVDQLHRP</sequence>
<evidence type="ECO:0000313" key="1">
    <source>
        <dbReference type="EMBL" id="MDQ1184395.1"/>
    </source>
</evidence>